<keyword evidence="1" id="KW-0156">Chromatin regulator</keyword>
<dbReference type="InterPro" id="IPR037138">
    <property type="entry name" value="His_deacetylse_dom_sf"/>
</dbReference>
<comment type="caution">
    <text evidence="2">The sequence shown here is derived from an EMBL/GenBank/DDBJ whole genome shotgun (WGS) entry which is preliminary data.</text>
</comment>
<dbReference type="AlphaFoldDB" id="A0A392U4N4"/>
<keyword evidence="3" id="KW-1185">Reference proteome</keyword>
<evidence type="ECO:0000313" key="2">
    <source>
        <dbReference type="EMBL" id="MCI67674.1"/>
    </source>
</evidence>
<dbReference type="Gene3D" id="3.40.800.20">
    <property type="entry name" value="Histone deacetylase domain"/>
    <property type="match status" value="1"/>
</dbReference>
<protein>
    <submittedName>
        <fullName evidence="2">Histone deacetylase 5</fullName>
    </submittedName>
</protein>
<accession>A0A392U4N4</accession>
<dbReference type="EMBL" id="LXQA010721507">
    <property type="protein sequence ID" value="MCI67674.1"/>
    <property type="molecule type" value="Genomic_DNA"/>
</dbReference>
<organism evidence="2 3">
    <name type="scientific">Trifolium medium</name>
    <dbReference type="NCBI Taxonomy" id="97028"/>
    <lineage>
        <taxon>Eukaryota</taxon>
        <taxon>Viridiplantae</taxon>
        <taxon>Streptophyta</taxon>
        <taxon>Embryophyta</taxon>
        <taxon>Tracheophyta</taxon>
        <taxon>Spermatophyta</taxon>
        <taxon>Magnoliopsida</taxon>
        <taxon>eudicotyledons</taxon>
        <taxon>Gunneridae</taxon>
        <taxon>Pentapetalae</taxon>
        <taxon>rosids</taxon>
        <taxon>fabids</taxon>
        <taxon>Fabales</taxon>
        <taxon>Fabaceae</taxon>
        <taxon>Papilionoideae</taxon>
        <taxon>50 kb inversion clade</taxon>
        <taxon>NPAAA clade</taxon>
        <taxon>Hologalegina</taxon>
        <taxon>IRL clade</taxon>
        <taxon>Trifolieae</taxon>
        <taxon>Trifolium</taxon>
    </lineage>
</organism>
<evidence type="ECO:0000256" key="1">
    <source>
        <dbReference type="ARBA" id="ARBA00022853"/>
    </source>
</evidence>
<name>A0A392U4N4_9FABA</name>
<evidence type="ECO:0000313" key="3">
    <source>
        <dbReference type="Proteomes" id="UP000265520"/>
    </source>
</evidence>
<dbReference type="Proteomes" id="UP000265520">
    <property type="component" value="Unassembled WGS sequence"/>
</dbReference>
<sequence>AALIKSTSSIRARARSKLANKLNDVYFNEASSECTYLAAGSAIEVTRRVANGEFNSAVAII</sequence>
<dbReference type="GO" id="GO:0006325">
    <property type="term" value="P:chromatin organization"/>
    <property type="evidence" value="ECO:0007669"/>
    <property type="project" value="UniProtKB-KW"/>
</dbReference>
<feature type="non-terminal residue" evidence="2">
    <location>
        <position position="1"/>
    </location>
</feature>
<reference evidence="2 3" key="1">
    <citation type="journal article" date="2018" name="Front. Plant Sci.">
        <title>Red Clover (Trifolium pratense) and Zigzag Clover (T. medium) - A Picture of Genomic Similarities and Differences.</title>
        <authorList>
            <person name="Dluhosova J."/>
            <person name="Istvanek J."/>
            <person name="Nedelnik J."/>
            <person name="Repkova J."/>
        </authorList>
    </citation>
    <scope>NUCLEOTIDE SEQUENCE [LARGE SCALE GENOMIC DNA]</scope>
    <source>
        <strain evidence="3">cv. 10/8</strain>
        <tissue evidence="2">Leaf</tissue>
    </source>
</reference>
<proteinExistence type="predicted"/>